<evidence type="ECO:0000256" key="1">
    <source>
        <dbReference type="ARBA" id="ARBA00004651"/>
    </source>
</evidence>
<comment type="caution">
    <text evidence="9">The sequence shown here is derived from an EMBL/GenBank/DDBJ whole genome shotgun (WGS) entry which is preliminary data.</text>
</comment>
<dbReference type="GO" id="GO:0055085">
    <property type="term" value="P:transmembrane transport"/>
    <property type="evidence" value="ECO:0007669"/>
    <property type="project" value="InterPro"/>
</dbReference>
<protein>
    <submittedName>
        <fullName evidence="9">ABC transporter permease</fullName>
    </submittedName>
</protein>
<keyword evidence="6 7" id="KW-0472">Membrane</keyword>
<feature type="transmembrane region" description="Helical" evidence="7">
    <location>
        <begin position="190"/>
        <end position="211"/>
    </location>
</feature>
<dbReference type="Pfam" id="PF00528">
    <property type="entry name" value="BPD_transp_1"/>
    <property type="match status" value="1"/>
</dbReference>
<dbReference type="InterPro" id="IPR035906">
    <property type="entry name" value="MetI-like_sf"/>
</dbReference>
<feature type="transmembrane region" description="Helical" evidence="7">
    <location>
        <begin position="127"/>
        <end position="146"/>
    </location>
</feature>
<feature type="domain" description="ABC transmembrane type-1" evidence="8">
    <location>
        <begin position="57"/>
        <end position="241"/>
    </location>
</feature>
<feature type="transmembrane region" description="Helical" evidence="7">
    <location>
        <begin position="99"/>
        <end position="121"/>
    </location>
</feature>
<keyword evidence="2 7" id="KW-0813">Transport</keyword>
<evidence type="ECO:0000256" key="2">
    <source>
        <dbReference type="ARBA" id="ARBA00022448"/>
    </source>
</evidence>
<evidence type="ECO:0000256" key="7">
    <source>
        <dbReference type="RuleBase" id="RU363032"/>
    </source>
</evidence>
<dbReference type="GO" id="GO:0005886">
    <property type="term" value="C:plasma membrane"/>
    <property type="evidence" value="ECO:0007669"/>
    <property type="project" value="UniProtKB-SubCell"/>
</dbReference>
<keyword evidence="5 7" id="KW-1133">Transmembrane helix</keyword>
<dbReference type="Gene3D" id="1.10.3720.10">
    <property type="entry name" value="MetI-like"/>
    <property type="match status" value="1"/>
</dbReference>
<evidence type="ECO:0000313" key="9">
    <source>
        <dbReference type="EMBL" id="HIX72490.1"/>
    </source>
</evidence>
<dbReference type="SUPFAM" id="SSF161098">
    <property type="entry name" value="MetI-like"/>
    <property type="match status" value="1"/>
</dbReference>
<feature type="transmembrane region" description="Helical" evidence="7">
    <location>
        <begin position="223"/>
        <end position="244"/>
    </location>
</feature>
<proteinExistence type="inferred from homology"/>
<comment type="subcellular location">
    <subcellularLocation>
        <location evidence="1 7">Cell membrane</location>
        <topology evidence="1 7">Multi-pass membrane protein</topology>
    </subcellularLocation>
</comment>
<dbReference type="PANTHER" id="PTHR30151:SF20">
    <property type="entry name" value="ABC TRANSPORTER PERMEASE PROTEIN HI_0355-RELATED"/>
    <property type="match status" value="1"/>
</dbReference>
<evidence type="ECO:0000256" key="5">
    <source>
        <dbReference type="ARBA" id="ARBA00022989"/>
    </source>
</evidence>
<name>A0A9D2BDH5_9FIRM</name>
<reference evidence="9" key="1">
    <citation type="journal article" date="2021" name="PeerJ">
        <title>Extensive microbial diversity within the chicken gut microbiome revealed by metagenomics and culture.</title>
        <authorList>
            <person name="Gilroy R."/>
            <person name="Ravi A."/>
            <person name="Getino M."/>
            <person name="Pursley I."/>
            <person name="Horton D.L."/>
            <person name="Alikhan N.F."/>
            <person name="Baker D."/>
            <person name="Gharbi K."/>
            <person name="Hall N."/>
            <person name="Watson M."/>
            <person name="Adriaenssens E.M."/>
            <person name="Foster-Nyarko E."/>
            <person name="Jarju S."/>
            <person name="Secka A."/>
            <person name="Antonio M."/>
            <person name="Oren A."/>
            <person name="Chaudhuri R.R."/>
            <person name="La Ragione R."/>
            <person name="Hildebrand F."/>
            <person name="Pallen M.J."/>
        </authorList>
    </citation>
    <scope>NUCLEOTIDE SEQUENCE</scope>
    <source>
        <strain evidence="9">ChiSxjej3B15-1167</strain>
    </source>
</reference>
<gene>
    <name evidence="9" type="ORF">H9849_05655</name>
</gene>
<evidence type="ECO:0000313" key="10">
    <source>
        <dbReference type="Proteomes" id="UP000886805"/>
    </source>
</evidence>
<dbReference type="Proteomes" id="UP000886805">
    <property type="component" value="Unassembled WGS sequence"/>
</dbReference>
<comment type="similarity">
    <text evidence="7">Belongs to the binding-protein-dependent transport system permease family.</text>
</comment>
<evidence type="ECO:0000256" key="4">
    <source>
        <dbReference type="ARBA" id="ARBA00022692"/>
    </source>
</evidence>
<dbReference type="InterPro" id="IPR000515">
    <property type="entry name" value="MetI-like"/>
</dbReference>
<dbReference type="AlphaFoldDB" id="A0A9D2BDH5"/>
<accession>A0A9D2BDH5</accession>
<organism evidence="9 10">
    <name type="scientific">Candidatus Anaerobutyricum stercoripullorum</name>
    <dbReference type="NCBI Taxonomy" id="2838456"/>
    <lineage>
        <taxon>Bacteria</taxon>
        <taxon>Bacillati</taxon>
        <taxon>Bacillota</taxon>
        <taxon>Clostridia</taxon>
        <taxon>Lachnospirales</taxon>
        <taxon>Lachnospiraceae</taxon>
        <taxon>Anaerobutyricum</taxon>
    </lineage>
</organism>
<dbReference type="PANTHER" id="PTHR30151">
    <property type="entry name" value="ALKANE SULFONATE ABC TRANSPORTER-RELATED, MEMBRANE SUBUNIT"/>
    <property type="match status" value="1"/>
</dbReference>
<sequence length="264" mass="29041">MTRKLQSITSSKLPAAVALAAIVLFWFVLSETGIVPGYMLPSPVDVIRALTGDFPIIITHAGVTLQEAFYGLGIGILLAFITATLMDHFLILNQAFYPIMIITQTIPTIAIAPVLVLWMGFGMAPKITLVVITTFFPITVGLLDGYKSVDRDSIDLMRAMGASRRQIFWHVKFPAALPQFFAGLKISSSYAVVGAVISEWLGGFEGLGVYMTRVKQAYAFDKMFAVIIFIVVISLVLMAVVNLIRRVSMPWMAVEEKGEENEKE</sequence>
<evidence type="ECO:0000256" key="3">
    <source>
        <dbReference type="ARBA" id="ARBA00022475"/>
    </source>
</evidence>
<dbReference type="EMBL" id="DXEQ01000159">
    <property type="protein sequence ID" value="HIX72490.1"/>
    <property type="molecule type" value="Genomic_DNA"/>
</dbReference>
<keyword evidence="3" id="KW-1003">Cell membrane</keyword>
<evidence type="ECO:0000259" key="8">
    <source>
        <dbReference type="PROSITE" id="PS50928"/>
    </source>
</evidence>
<dbReference type="PROSITE" id="PS50928">
    <property type="entry name" value="ABC_TM1"/>
    <property type="match status" value="1"/>
</dbReference>
<evidence type="ECO:0000256" key="6">
    <source>
        <dbReference type="ARBA" id="ARBA00023136"/>
    </source>
</evidence>
<reference evidence="9" key="2">
    <citation type="submission" date="2021-04" db="EMBL/GenBank/DDBJ databases">
        <authorList>
            <person name="Gilroy R."/>
        </authorList>
    </citation>
    <scope>NUCLEOTIDE SEQUENCE</scope>
    <source>
        <strain evidence="9">ChiSxjej3B15-1167</strain>
    </source>
</reference>
<feature type="transmembrane region" description="Helical" evidence="7">
    <location>
        <begin position="69"/>
        <end position="92"/>
    </location>
</feature>
<keyword evidence="4 7" id="KW-0812">Transmembrane</keyword>
<dbReference type="CDD" id="cd06261">
    <property type="entry name" value="TM_PBP2"/>
    <property type="match status" value="1"/>
</dbReference>